<evidence type="ECO:0000256" key="3">
    <source>
        <dbReference type="ARBA" id="ARBA00022692"/>
    </source>
</evidence>
<gene>
    <name evidence="9" type="ORF">RS030_81261</name>
</gene>
<comment type="caution">
    <text evidence="9">The sequence shown here is derived from an EMBL/GenBank/DDBJ whole genome shotgun (WGS) entry which is preliminary data.</text>
</comment>
<dbReference type="AlphaFoldDB" id="A0AAV9XVX9"/>
<evidence type="ECO:0000256" key="2">
    <source>
        <dbReference type="ARBA" id="ARBA00022679"/>
    </source>
</evidence>
<keyword evidence="2 7" id="KW-0808">Transferase</keyword>
<dbReference type="GO" id="GO:0019706">
    <property type="term" value="F:protein-cysteine S-palmitoyltransferase activity"/>
    <property type="evidence" value="ECO:0007669"/>
    <property type="project" value="UniProtKB-EC"/>
</dbReference>
<dbReference type="Pfam" id="PF01529">
    <property type="entry name" value="DHHC"/>
    <property type="match status" value="1"/>
</dbReference>
<feature type="domain" description="Palmitoyltransferase DHHC" evidence="8">
    <location>
        <begin position="125"/>
        <end position="250"/>
    </location>
</feature>
<evidence type="ECO:0000313" key="10">
    <source>
        <dbReference type="Proteomes" id="UP001311799"/>
    </source>
</evidence>
<keyword evidence="4 7" id="KW-1133">Transmembrane helix</keyword>
<keyword evidence="6 7" id="KW-0012">Acyltransferase</keyword>
<evidence type="ECO:0000313" key="9">
    <source>
        <dbReference type="EMBL" id="KAK6587705.1"/>
    </source>
</evidence>
<evidence type="ECO:0000256" key="6">
    <source>
        <dbReference type="ARBA" id="ARBA00023315"/>
    </source>
</evidence>
<evidence type="ECO:0000256" key="5">
    <source>
        <dbReference type="ARBA" id="ARBA00023136"/>
    </source>
</evidence>
<keyword evidence="3 7" id="KW-0812">Transmembrane</keyword>
<evidence type="ECO:0000256" key="1">
    <source>
        <dbReference type="ARBA" id="ARBA00004141"/>
    </source>
</evidence>
<reference evidence="9 10" key="1">
    <citation type="submission" date="2023-10" db="EMBL/GenBank/DDBJ databases">
        <title>Comparative genomics analysis reveals potential genetic determinants of host preference in Cryptosporidium xiaoi.</title>
        <authorList>
            <person name="Xiao L."/>
            <person name="Li J."/>
        </authorList>
    </citation>
    <scope>NUCLEOTIDE SEQUENCE [LARGE SCALE GENOMIC DNA]</scope>
    <source>
        <strain evidence="9 10">52996</strain>
    </source>
</reference>
<comment type="catalytic activity">
    <reaction evidence="7">
        <text>L-cysteinyl-[protein] + hexadecanoyl-CoA = S-hexadecanoyl-L-cysteinyl-[protein] + CoA</text>
        <dbReference type="Rhea" id="RHEA:36683"/>
        <dbReference type="Rhea" id="RHEA-COMP:10131"/>
        <dbReference type="Rhea" id="RHEA-COMP:11032"/>
        <dbReference type="ChEBI" id="CHEBI:29950"/>
        <dbReference type="ChEBI" id="CHEBI:57287"/>
        <dbReference type="ChEBI" id="CHEBI:57379"/>
        <dbReference type="ChEBI" id="CHEBI:74151"/>
        <dbReference type="EC" id="2.3.1.225"/>
    </reaction>
</comment>
<comment type="subcellular location">
    <subcellularLocation>
        <location evidence="1">Membrane</location>
        <topology evidence="1">Multi-pass membrane protein</topology>
    </subcellularLocation>
</comment>
<dbReference type="PROSITE" id="PS50216">
    <property type="entry name" value="DHHC"/>
    <property type="match status" value="1"/>
</dbReference>
<dbReference type="EMBL" id="JAWDEY010000036">
    <property type="protein sequence ID" value="KAK6587705.1"/>
    <property type="molecule type" value="Genomic_DNA"/>
</dbReference>
<feature type="transmembrane region" description="Helical" evidence="7">
    <location>
        <begin position="56"/>
        <end position="75"/>
    </location>
</feature>
<feature type="transmembrane region" description="Helical" evidence="7">
    <location>
        <begin position="19"/>
        <end position="36"/>
    </location>
</feature>
<feature type="transmembrane region" description="Helical" evidence="7">
    <location>
        <begin position="213"/>
        <end position="237"/>
    </location>
</feature>
<dbReference type="InterPro" id="IPR039859">
    <property type="entry name" value="PFA4/ZDH16/20/ERF2-like"/>
</dbReference>
<evidence type="ECO:0000256" key="4">
    <source>
        <dbReference type="ARBA" id="ARBA00022989"/>
    </source>
</evidence>
<evidence type="ECO:0000256" key="7">
    <source>
        <dbReference type="RuleBase" id="RU079119"/>
    </source>
</evidence>
<comment type="similarity">
    <text evidence="7">Belongs to the DHHC palmitoyltransferase family.</text>
</comment>
<sequence length="362" mass="41390">MVSESTDNYNKFRRKSLRILPVVFVILTIINLYVIYTYYHLIPLLSEKKGSGIAEIFVFNLLVIVTLICFVLSIFTQPGTIPDTSEWNLNSEKAEERSEGQKIDVANELDKLQHKVIVSKELKSNGERRYCKWCAKYKPDRTHHCRVCRKCVLKMDHHCPWISNCVGWGNHKYLLLLILYSGITTSFMAATLAPTLSKSLNQTTIQFGDMVALLLAEILLVFLVVILFSFFIFHMWLVFNSMTTIEFCEKSGRNQTHNIWFKGYMHSFKQVFGANPFLWIIPIGNQIGDGINFEHSHIEAHDLNKSDGSDIYERGKFNLSSSSIDFKNSRTDSRTTCDLSSNVVNCKPSSSPDETSVLLNSK</sequence>
<accession>A0AAV9XVX9</accession>
<evidence type="ECO:0000259" key="8">
    <source>
        <dbReference type="Pfam" id="PF01529"/>
    </source>
</evidence>
<protein>
    <recommendedName>
        <fullName evidence="7">Palmitoyltransferase</fullName>
        <ecNumber evidence="7">2.3.1.225</ecNumber>
    </recommendedName>
</protein>
<name>A0AAV9XVX9_9CRYT</name>
<dbReference type="GO" id="GO:0016020">
    <property type="term" value="C:membrane"/>
    <property type="evidence" value="ECO:0007669"/>
    <property type="project" value="UniProtKB-SubCell"/>
</dbReference>
<dbReference type="InterPro" id="IPR001594">
    <property type="entry name" value="Palmitoyltrfase_DHHC"/>
</dbReference>
<feature type="transmembrane region" description="Helical" evidence="7">
    <location>
        <begin position="173"/>
        <end position="193"/>
    </location>
</feature>
<dbReference type="EC" id="2.3.1.225" evidence="7"/>
<dbReference type="Proteomes" id="UP001311799">
    <property type="component" value="Unassembled WGS sequence"/>
</dbReference>
<keyword evidence="5 7" id="KW-0472">Membrane</keyword>
<organism evidence="9 10">
    <name type="scientific">Cryptosporidium xiaoi</name>
    <dbReference type="NCBI Taxonomy" id="659607"/>
    <lineage>
        <taxon>Eukaryota</taxon>
        <taxon>Sar</taxon>
        <taxon>Alveolata</taxon>
        <taxon>Apicomplexa</taxon>
        <taxon>Conoidasida</taxon>
        <taxon>Coccidia</taxon>
        <taxon>Eucoccidiorida</taxon>
        <taxon>Eimeriorina</taxon>
        <taxon>Cryptosporidiidae</taxon>
        <taxon>Cryptosporidium</taxon>
    </lineage>
</organism>
<proteinExistence type="inferred from homology"/>
<dbReference type="PANTHER" id="PTHR12246">
    <property type="entry name" value="PALMITOYLTRANSFERASE ZDHHC16"/>
    <property type="match status" value="1"/>
</dbReference>
<comment type="domain">
    <text evidence="7">The DHHC domain is required for palmitoyltransferase activity.</text>
</comment>
<keyword evidence="10" id="KW-1185">Reference proteome</keyword>